<keyword evidence="3" id="KW-0964">Secreted</keyword>
<dbReference type="PRINTS" id="PR00822">
    <property type="entry name" value="LIPOLIPASE"/>
</dbReference>
<evidence type="ECO:0000313" key="17">
    <source>
        <dbReference type="Proteomes" id="UP001187315"/>
    </source>
</evidence>
<dbReference type="PROSITE" id="PS50095">
    <property type="entry name" value="PLAT"/>
    <property type="match status" value="1"/>
</dbReference>
<keyword evidence="11" id="KW-0479">Metal-binding</keyword>
<dbReference type="GO" id="GO:0016042">
    <property type="term" value="P:lipid catabolic process"/>
    <property type="evidence" value="ECO:0007669"/>
    <property type="project" value="UniProtKB-KW"/>
</dbReference>
<name>A0AA88T8S9_TACVA</name>
<dbReference type="Pfam" id="PF01477">
    <property type="entry name" value="PLAT"/>
    <property type="match status" value="1"/>
</dbReference>
<feature type="domain" description="PLAT" evidence="15">
    <location>
        <begin position="354"/>
        <end position="482"/>
    </location>
</feature>
<dbReference type="InterPro" id="IPR000734">
    <property type="entry name" value="TAG_lipase"/>
</dbReference>
<evidence type="ECO:0000256" key="2">
    <source>
        <dbReference type="ARBA" id="ARBA00010701"/>
    </source>
</evidence>
<evidence type="ECO:0000256" key="12">
    <source>
        <dbReference type="PROSITE-ProRule" id="PRU00152"/>
    </source>
</evidence>
<evidence type="ECO:0000256" key="4">
    <source>
        <dbReference type="ARBA" id="ARBA00022674"/>
    </source>
</evidence>
<dbReference type="InterPro" id="IPR016272">
    <property type="entry name" value="Lipase_LIPH"/>
</dbReference>
<evidence type="ECO:0000256" key="13">
    <source>
        <dbReference type="RuleBase" id="RU004262"/>
    </source>
</evidence>
<evidence type="ECO:0000256" key="5">
    <source>
        <dbReference type="ARBA" id="ARBA00022729"/>
    </source>
</evidence>
<reference evidence="16" key="1">
    <citation type="submission" date="2023-08" db="EMBL/GenBank/DDBJ databases">
        <title>Pelteobagrus vachellii genome.</title>
        <authorList>
            <person name="Liu H."/>
        </authorList>
    </citation>
    <scope>NUCLEOTIDE SEQUENCE</scope>
    <source>
        <strain evidence="16">PRFRI_2022a</strain>
        <tissue evidence="16">Muscle</tissue>
    </source>
</reference>
<dbReference type="Gene3D" id="2.60.60.20">
    <property type="entry name" value="PLAT/LH2 domain"/>
    <property type="match status" value="1"/>
</dbReference>
<dbReference type="CDD" id="cd00707">
    <property type="entry name" value="Pancreat_lipase_like"/>
    <property type="match status" value="1"/>
</dbReference>
<dbReference type="GO" id="GO:0008201">
    <property type="term" value="F:heparin binding"/>
    <property type="evidence" value="ECO:0007669"/>
    <property type="project" value="UniProtKB-KW"/>
</dbReference>
<dbReference type="InterPro" id="IPR029058">
    <property type="entry name" value="AB_hydrolase_fold"/>
</dbReference>
<dbReference type="InterPro" id="IPR002330">
    <property type="entry name" value="Lipo_Lipase"/>
</dbReference>
<keyword evidence="5 14" id="KW-0732">Signal</keyword>
<dbReference type="Pfam" id="PF00151">
    <property type="entry name" value="Lipase"/>
    <property type="match status" value="1"/>
</dbReference>
<comment type="similarity">
    <text evidence="2 13">Belongs to the AB hydrolase superfamily. Lipase family.</text>
</comment>
<comment type="subcellular location">
    <subcellularLocation>
        <location evidence="1">Secreted</location>
    </subcellularLocation>
</comment>
<evidence type="ECO:0000259" key="15">
    <source>
        <dbReference type="PROSITE" id="PS50095"/>
    </source>
</evidence>
<evidence type="ECO:0000256" key="7">
    <source>
        <dbReference type="ARBA" id="ARBA00022963"/>
    </source>
</evidence>
<evidence type="ECO:0000256" key="1">
    <source>
        <dbReference type="ARBA" id="ARBA00004613"/>
    </source>
</evidence>
<dbReference type="InterPro" id="IPR033906">
    <property type="entry name" value="Lipase_N"/>
</dbReference>
<evidence type="ECO:0000256" key="11">
    <source>
        <dbReference type="PIRSR" id="PIRSR000865-2"/>
    </source>
</evidence>
<dbReference type="FunFam" id="3.40.50.1820:FF:000441">
    <property type="entry name" value="Lipoprotein lipase"/>
    <property type="match status" value="1"/>
</dbReference>
<dbReference type="PANTHER" id="PTHR11610">
    <property type="entry name" value="LIPASE"/>
    <property type="match status" value="1"/>
</dbReference>
<evidence type="ECO:0000256" key="9">
    <source>
        <dbReference type="ARBA" id="ARBA00023157"/>
    </source>
</evidence>
<gene>
    <name evidence="16" type="ORF">Q7C36_001138</name>
</gene>
<evidence type="ECO:0000256" key="3">
    <source>
        <dbReference type="ARBA" id="ARBA00022525"/>
    </source>
</evidence>
<comment type="caution">
    <text evidence="16">The sequence shown here is derived from an EMBL/GenBank/DDBJ whole genome shotgun (WGS) entry which is preliminary data.</text>
</comment>
<dbReference type="SMART" id="SM00308">
    <property type="entry name" value="LH2"/>
    <property type="match status" value="1"/>
</dbReference>
<keyword evidence="4" id="KW-0358">Heparin-binding</keyword>
<dbReference type="Gene3D" id="3.40.50.1820">
    <property type="entry name" value="alpha/beta hydrolase"/>
    <property type="match status" value="1"/>
</dbReference>
<dbReference type="PANTHER" id="PTHR11610:SF146">
    <property type="entry name" value="LIPOPROTEIN LIPASE-LIKE"/>
    <property type="match status" value="1"/>
</dbReference>
<dbReference type="EMBL" id="JAVHJS010000001">
    <property type="protein sequence ID" value="KAK2869267.1"/>
    <property type="molecule type" value="Genomic_DNA"/>
</dbReference>
<dbReference type="SUPFAM" id="SSF53474">
    <property type="entry name" value="alpha/beta-Hydrolases"/>
    <property type="match status" value="1"/>
</dbReference>
<keyword evidence="17" id="KW-1185">Reference proteome</keyword>
<dbReference type="InterPro" id="IPR001024">
    <property type="entry name" value="PLAT/LH2_dom"/>
</dbReference>
<keyword evidence="7" id="KW-0442">Lipid degradation</keyword>
<keyword evidence="10" id="KW-0325">Glycoprotein</keyword>
<evidence type="ECO:0000313" key="16">
    <source>
        <dbReference type="EMBL" id="KAK2869267.1"/>
    </source>
</evidence>
<dbReference type="GO" id="GO:0005615">
    <property type="term" value="C:extracellular space"/>
    <property type="evidence" value="ECO:0007669"/>
    <property type="project" value="TreeGrafter"/>
</dbReference>
<dbReference type="PRINTS" id="PR00821">
    <property type="entry name" value="TAGLIPASE"/>
</dbReference>
<dbReference type="SUPFAM" id="SSF49723">
    <property type="entry name" value="Lipase/lipooxygenase domain (PLAT/LH2 domain)"/>
    <property type="match status" value="1"/>
</dbReference>
<sequence length="497" mass="55535">MIRAFKCVFCVFCLAALEGPSYTFSLHASLTDNILEPLKSLFLQREPSKAHSRFSLRKPTLPDEDICYIVPGKSETLHNCSFNSTAKTFLVIHGWTVSGMFESWVAKLVAALYDREKGANVVVVDWLDIAQNHYGVAAHKTQEVGQEVGRFIDWIEGTTNIPLEKVHLIGYSLGAHIAGIAGSSANKKVGRITGLDPAGPDFEGVHAHRRLSPDDAHFVDVLHTFSGGSLGLSIGIEQPVGHVDIYPNGGSFQPGCNLRGALKNLASYGLLAMNNVINCEQERSVHLFIDSIINGAEASKAYSCGSSAMFERGVCLRCHKNRCSTVGYDTRRVHKPRSMKMFTKTRASMPFSVFHYQLKMHFTTQTTQSVTEFMVTVSLYGSNGSAENLHLNVKGEIGSSKTHSFLLVTEEDIGELLMLKLKVEDSSSLLNMMWPWWKGDFPELHVRKISIWIGEMQKKMIFCSKDHQNTNQQNSEVIFVKCKNTWRRSVRYKYISQ</sequence>
<feature type="binding site" evidence="11">
    <location>
        <position position="215"/>
    </location>
    <ligand>
        <name>Ca(2+)</name>
        <dbReference type="ChEBI" id="CHEBI:29108"/>
    </ligand>
</feature>
<dbReference type="InterPro" id="IPR013818">
    <property type="entry name" value="Lipase"/>
</dbReference>
<evidence type="ECO:0000256" key="14">
    <source>
        <dbReference type="SAM" id="SignalP"/>
    </source>
</evidence>
<keyword evidence="8" id="KW-0443">Lipid metabolism</keyword>
<dbReference type="AlphaFoldDB" id="A0AA88T8S9"/>
<dbReference type="GO" id="GO:0004465">
    <property type="term" value="F:lipoprotein lipase activity"/>
    <property type="evidence" value="ECO:0007669"/>
    <property type="project" value="InterPro"/>
</dbReference>
<dbReference type="Proteomes" id="UP001187315">
    <property type="component" value="Unassembled WGS sequence"/>
</dbReference>
<dbReference type="GO" id="GO:0034372">
    <property type="term" value="P:very-low-density lipoprotein particle remodeling"/>
    <property type="evidence" value="ECO:0007669"/>
    <property type="project" value="TreeGrafter"/>
</dbReference>
<evidence type="ECO:0000256" key="6">
    <source>
        <dbReference type="ARBA" id="ARBA00022801"/>
    </source>
</evidence>
<dbReference type="GO" id="GO:0034185">
    <property type="term" value="F:apolipoprotein binding"/>
    <property type="evidence" value="ECO:0007669"/>
    <property type="project" value="TreeGrafter"/>
</dbReference>
<feature type="chain" id="PRO_5041697713" description="PLAT domain-containing protein" evidence="14">
    <location>
        <begin position="24"/>
        <end position="497"/>
    </location>
</feature>
<evidence type="ECO:0000256" key="8">
    <source>
        <dbReference type="ARBA" id="ARBA00023098"/>
    </source>
</evidence>
<accession>A0AA88T8S9</accession>
<keyword evidence="6" id="KW-0378">Hydrolase</keyword>
<dbReference type="InterPro" id="IPR036392">
    <property type="entry name" value="PLAT/LH2_dom_sf"/>
</dbReference>
<dbReference type="PIRSF" id="PIRSF000865">
    <property type="entry name" value="Lipoprotein_lipase_LIPH"/>
    <property type="match status" value="1"/>
</dbReference>
<evidence type="ECO:0000256" key="10">
    <source>
        <dbReference type="ARBA" id="ARBA00023180"/>
    </source>
</evidence>
<protein>
    <recommendedName>
        <fullName evidence="15">PLAT domain-containing protein</fullName>
    </recommendedName>
</protein>
<feature type="binding site" evidence="11">
    <location>
        <position position="210"/>
    </location>
    <ligand>
        <name>Ca(2+)</name>
        <dbReference type="ChEBI" id="CHEBI:29108"/>
    </ligand>
</feature>
<keyword evidence="9" id="KW-1015">Disulfide bond</keyword>
<dbReference type="GO" id="GO:0046872">
    <property type="term" value="F:metal ion binding"/>
    <property type="evidence" value="ECO:0007669"/>
    <property type="project" value="UniProtKB-KW"/>
</dbReference>
<comment type="caution">
    <text evidence="12">Lacks conserved residue(s) required for the propagation of feature annotation.</text>
</comment>
<organism evidence="16 17">
    <name type="scientific">Tachysurus vachellii</name>
    <name type="common">Darkbarbel catfish</name>
    <name type="synonym">Pelteobagrus vachellii</name>
    <dbReference type="NCBI Taxonomy" id="175792"/>
    <lineage>
        <taxon>Eukaryota</taxon>
        <taxon>Metazoa</taxon>
        <taxon>Chordata</taxon>
        <taxon>Craniata</taxon>
        <taxon>Vertebrata</taxon>
        <taxon>Euteleostomi</taxon>
        <taxon>Actinopterygii</taxon>
        <taxon>Neopterygii</taxon>
        <taxon>Teleostei</taxon>
        <taxon>Ostariophysi</taxon>
        <taxon>Siluriformes</taxon>
        <taxon>Bagridae</taxon>
        <taxon>Tachysurus</taxon>
    </lineage>
</organism>
<feature type="signal peptide" evidence="14">
    <location>
        <begin position="1"/>
        <end position="23"/>
    </location>
</feature>
<proteinExistence type="inferred from homology"/>
<keyword evidence="11" id="KW-0106">Calcium</keyword>